<reference evidence="2" key="2">
    <citation type="submission" date="2020-11" db="EMBL/GenBank/DDBJ databases">
        <authorList>
            <person name="McCartney M.A."/>
            <person name="Auch B."/>
            <person name="Kono T."/>
            <person name="Mallez S."/>
            <person name="Becker A."/>
            <person name="Gohl D.M."/>
            <person name="Silverstein K.A.T."/>
            <person name="Koren S."/>
            <person name="Bechman K.B."/>
            <person name="Herman A."/>
            <person name="Abrahante J.E."/>
            <person name="Garbe J."/>
        </authorList>
    </citation>
    <scope>NUCLEOTIDE SEQUENCE</scope>
    <source>
        <strain evidence="2">Duluth1</strain>
        <tissue evidence="2">Whole animal</tissue>
    </source>
</reference>
<name>A0A9D4N0W9_DREPO</name>
<accession>A0A9D4N0W9</accession>
<dbReference type="Proteomes" id="UP000828390">
    <property type="component" value="Unassembled WGS sequence"/>
</dbReference>
<protein>
    <recommendedName>
        <fullName evidence="4">Transmembrane protein</fullName>
    </recommendedName>
</protein>
<feature type="transmembrane region" description="Helical" evidence="1">
    <location>
        <begin position="77"/>
        <end position="95"/>
    </location>
</feature>
<evidence type="ECO:0008006" key="4">
    <source>
        <dbReference type="Google" id="ProtNLM"/>
    </source>
</evidence>
<organism evidence="2 3">
    <name type="scientific">Dreissena polymorpha</name>
    <name type="common">Zebra mussel</name>
    <name type="synonym">Mytilus polymorpha</name>
    <dbReference type="NCBI Taxonomy" id="45954"/>
    <lineage>
        <taxon>Eukaryota</taxon>
        <taxon>Metazoa</taxon>
        <taxon>Spiralia</taxon>
        <taxon>Lophotrochozoa</taxon>
        <taxon>Mollusca</taxon>
        <taxon>Bivalvia</taxon>
        <taxon>Autobranchia</taxon>
        <taxon>Heteroconchia</taxon>
        <taxon>Euheterodonta</taxon>
        <taxon>Imparidentia</taxon>
        <taxon>Neoheterodontei</taxon>
        <taxon>Myida</taxon>
        <taxon>Dreissenoidea</taxon>
        <taxon>Dreissenidae</taxon>
        <taxon>Dreissena</taxon>
    </lineage>
</organism>
<evidence type="ECO:0000313" key="3">
    <source>
        <dbReference type="Proteomes" id="UP000828390"/>
    </source>
</evidence>
<gene>
    <name evidence="2" type="ORF">DPMN_011616</name>
</gene>
<keyword evidence="1" id="KW-0812">Transmembrane</keyword>
<keyword evidence="3" id="KW-1185">Reference proteome</keyword>
<keyword evidence="1" id="KW-1133">Transmembrane helix</keyword>
<keyword evidence="1" id="KW-0472">Membrane</keyword>
<evidence type="ECO:0000313" key="2">
    <source>
        <dbReference type="EMBL" id="KAH3887598.1"/>
    </source>
</evidence>
<proteinExistence type="predicted"/>
<feature type="transmembrane region" description="Helical" evidence="1">
    <location>
        <begin position="12"/>
        <end position="32"/>
    </location>
</feature>
<dbReference type="AlphaFoldDB" id="A0A9D4N0W9"/>
<dbReference type="EMBL" id="JAIWYP010000001">
    <property type="protein sequence ID" value="KAH3887598.1"/>
    <property type="molecule type" value="Genomic_DNA"/>
</dbReference>
<sequence length="108" mass="11974">MHSVIVGINQGIVLICQAVFFIMTFIIILEWVNNTLIWFGDRIGVENMTAEVSLWRAGVPVMVCVWGFECADACVGVGLRFLMCGCMFGCVYAVLNVRVHVRVGVLEC</sequence>
<reference evidence="2" key="1">
    <citation type="journal article" date="2019" name="bioRxiv">
        <title>The Genome of the Zebra Mussel, Dreissena polymorpha: A Resource for Invasive Species Research.</title>
        <authorList>
            <person name="McCartney M.A."/>
            <person name="Auch B."/>
            <person name="Kono T."/>
            <person name="Mallez S."/>
            <person name="Zhang Y."/>
            <person name="Obille A."/>
            <person name="Becker A."/>
            <person name="Abrahante J.E."/>
            <person name="Garbe J."/>
            <person name="Badalamenti J.P."/>
            <person name="Herman A."/>
            <person name="Mangelson H."/>
            <person name="Liachko I."/>
            <person name="Sullivan S."/>
            <person name="Sone E.D."/>
            <person name="Koren S."/>
            <person name="Silverstein K.A.T."/>
            <person name="Beckman K.B."/>
            <person name="Gohl D.M."/>
        </authorList>
    </citation>
    <scope>NUCLEOTIDE SEQUENCE</scope>
    <source>
        <strain evidence="2">Duluth1</strain>
        <tissue evidence="2">Whole animal</tissue>
    </source>
</reference>
<comment type="caution">
    <text evidence="2">The sequence shown here is derived from an EMBL/GenBank/DDBJ whole genome shotgun (WGS) entry which is preliminary data.</text>
</comment>
<evidence type="ECO:0000256" key="1">
    <source>
        <dbReference type="SAM" id="Phobius"/>
    </source>
</evidence>